<organism evidence="1 2">
    <name type="scientific">Smallanthus sonchifolius</name>
    <dbReference type="NCBI Taxonomy" id="185202"/>
    <lineage>
        <taxon>Eukaryota</taxon>
        <taxon>Viridiplantae</taxon>
        <taxon>Streptophyta</taxon>
        <taxon>Embryophyta</taxon>
        <taxon>Tracheophyta</taxon>
        <taxon>Spermatophyta</taxon>
        <taxon>Magnoliopsida</taxon>
        <taxon>eudicotyledons</taxon>
        <taxon>Gunneridae</taxon>
        <taxon>Pentapetalae</taxon>
        <taxon>asterids</taxon>
        <taxon>campanulids</taxon>
        <taxon>Asterales</taxon>
        <taxon>Asteraceae</taxon>
        <taxon>Asteroideae</taxon>
        <taxon>Heliantheae alliance</taxon>
        <taxon>Millerieae</taxon>
        <taxon>Smallanthus</taxon>
    </lineage>
</organism>
<evidence type="ECO:0000313" key="2">
    <source>
        <dbReference type="Proteomes" id="UP001056120"/>
    </source>
</evidence>
<reference evidence="2" key="1">
    <citation type="journal article" date="2022" name="Mol. Ecol. Resour.">
        <title>The genomes of chicory, endive, great burdock and yacon provide insights into Asteraceae palaeo-polyploidization history and plant inulin production.</title>
        <authorList>
            <person name="Fan W."/>
            <person name="Wang S."/>
            <person name="Wang H."/>
            <person name="Wang A."/>
            <person name="Jiang F."/>
            <person name="Liu H."/>
            <person name="Zhao H."/>
            <person name="Xu D."/>
            <person name="Zhang Y."/>
        </authorList>
    </citation>
    <scope>NUCLEOTIDE SEQUENCE [LARGE SCALE GENOMIC DNA]</scope>
    <source>
        <strain evidence="2">cv. Yunnan</strain>
    </source>
</reference>
<dbReference type="Proteomes" id="UP001056120">
    <property type="component" value="Linkage Group LG17"/>
</dbReference>
<reference evidence="1 2" key="2">
    <citation type="journal article" date="2022" name="Mol. Ecol. Resour.">
        <title>The genomes of chicory, endive, great burdock and yacon provide insights into Asteraceae paleo-polyploidization history and plant inulin production.</title>
        <authorList>
            <person name="Fan W."/>
            <person name="Wang S."/>
            <person name="Wang H."/>
            <person name="Wang A."/>
            <person name="Jiang F."/>
            <person name="Liu H."/>
            <person name="Zhao H."/>
            <person name="Xu D."/>
            <person name="Zhang Y."/>
        </authorList>
    </citation>
    <scope>NUCLEOTIDE SEQUENCE [LARGE SCALE GENOMIC DNA]</scope>
    <source>
        <strain evidence="2">cv. Yunnan</strain>
        <tissue evidence="1">Leaves</tissue>
    </source>
</reference>
<proteinExistence type="predicted"/>
<keyword evidence="2" id="KW-1185">Reference proteome</keyword>
<protein>
    <submittedName>
        <fullName evidence="1">Uncharacterized protein</fullName>
    </submittedName>
</protein>
<accession>A0ACB9EW76</accession>
<sequence length="399" mass="44515">MLTIWGLIYFIPFEFRNQNMPFKCVVGGGRIESESRKIVQKKNMLSLGRSHIAPVNYDPSLLPPPLINGGGWENLPPELLLDIIQRVEAGKTAWPARRDVVACAAVCRLWRLAIKQVVKTPEQCGLLTFPMSLKQPGPRGEPIQCFIRRDRAASTYRLYLGLSPALAGDASKLLLAAKKVRKATGTDFLISLAANEFSRSSNTYIGRLSSNFLGTKFVIYDDPPPYDSLIQSNPKFGIKVSCVVLPLVKSKVVNISYELNFLRTKGPRRMHCTMNTIPSSAVQNDGFAPTTPTFSDDLSQFPLTSNRKEALVLKNKAPRWHEQLQCWCLNFKGRVTVASVKNFQLAVDPPQSTGQQDDVVLQFGKIGKDIFTMDYRYPLSTFQAFAICLSSFDTKPACE</sequence>
<evidence type="ECO:0000313" key="1">
    <source>
        <dbReference type="EMBL" id="KAI3762828.1"/>
    </source>
</evidence>
<gene>
    <name evidence="1" type="ORF">L1987_53270</name>
</gene>
<dbReference type="EMBL" id="CM042034">
    <property type="protein sequence ID" value="KAI3762828.1"/>
    <property type="molecule type" value="Genomic_DNA"/>
</dbReference>
<name>A0ACB9EW76_9ASTR</name>
<comment type="caution">
    <text evidence="1">The sequence shown here is derived from an EMBL/GenBank/DDBJ whole genome shotgun (WGS) entry which is preliminary data.</text>
</comment>